<reference evidence="3 4" key="1">
    <citation type="submission" date="2015-10" db="EMBL/GenBank/DDBJ databases">
        <title>Metagenome-Assembled Genomes uncover a global brackish microbiome.</title>
        <authorList>
            <person name="Hugerth L.W."/>
            <person name="Larsson J."/>
            <person name="Alneberg J."/>
            <person name="Lindh M.V."/>
            <person name="Legrand C."/>
            <person name="Pinhassi J."/>
            <person name="Andersson A.F."/>
        </authorList>
    </citation>
    <scope>NUCLEOTIDE SEQUENCE [LARGE SCALE GENOMIC DNA]</scope>
    <source>
        <strain evidence="3">BACL18 MAG-120507-bin52</strain>
    </source>
</reference>
<evidence type="ECO:0000256" key="2">
    <source>
        <dbReference type="SAM" id="MobiDB-lite"/>
    </source>
</evidence>
<dbReference type="EMBL" id="LIBO01000055">
    <property type="protein sequence ID" value="KRO62586.1"/>
    <property type="molecule type" value="Genomic_DNA"/>
</dbReference>
<dbReference type="SUPFAM" id="SSF48452">
    <property type="entry name" value="TPR-like"/>
    <property type="match status" value="1"/>
</dbReference>
<evidence type="ECO:0000256" key="1">
    <source>
        <dbReference type="PROSITE-ProRule" id="PRU00339"/>
    </source>
</evidence>
<feature type="compositionally biased region" description="Basic and acidic residues" evidence="2">
    <location>
        <begin position="241"/>
        <end position="251"/>
    </location>
</feature>
<comment type="caution">
    <text evidence="3">The sequence shown here is derived from an EMBL/GenBank/DDBJ whole genome shotgun (WGS) entry which is preliminary data.</text>
</comment>
<protein>
    <submittedName>
        <fullName evidence="3">Uncharacterized protein</fullName>
    </submittedName>
</protein>
<evidence type="ECO:0000313" key="3">
    <source>
        <dbReference type="EMBL" id="KRO62586.1"/>
    </source>
</evidence>
<proteinExistence type="predicted"/>
<dbReference type="SMART" id="SM00028">
    <property type="entry name" value="TPR"/>
    <property type="match status" value="3"/>
</dbReference>
<feature type="repeat" description="TPR" evidence="1">
    <location>
        <begin position="115"/>
        <end position="148"/>
    </location>
</feature>
<evidence type="ECO:0000313" key="4">
    <source>
        <dbReference type="Proteomes" id="UP000051269"/>
    </source>
</evidence>
<organism evidence="3 4">
    <name type="scientific">Verrucomicrobia subdivision 6 bacterium BACL9 MAG-120507-bin52</name>
    <dbReference type="NCBI Taxonomy" id="1655590"/>
    <lineage>
        <taxon>Bacteria</taxon>
        <taxon>Pseudomonadati</taxon>
        <taxon>Verrucomicrobiota</taxon>
        <taxon>Verrucomicrobiia</taxon>
        <taxon>Verrucomicrobiales</taxon>
        <taxon>Verrucomicrobia subdivision 6</taxon>
    </lineage>
</organism>
<dbReference type="Gene3D" id="1.25.40.10">
    <property type="entry name" value="Tetratricopeptide repeat domain"/>
    <property type="match status" value="1"/>
</dbReference>
<accession>A0A0R2RQX2</accession>
<feature type="region of interest" description="Disordered" evidence="2">
    <location>
        <begin position="232"/>
        <end position="266"/>
    </location>
</feature>
<dbReference type="PROSITE" id="PS50005">
    <property type="entry name" value="TPR"/>
    <property type="match status" value="2"/>
</dbReference>
<dbReference type="Pfam" id="PF13432">
    <property type="entry name" value="TPR_16"/>
    <property type="match status" value="1"/>
</dbReference>
<sequence>MVKVLFLFLVCLVGFVGCGKKESRFGEVSTPKPKMEEPLPEDPEERHKVAYIRAAQAFSRNDLEGALISLDISDQAKPKQAGNANLRGAIYTRKRDWVKAEESFRLALQLQPDLPMAQFNLGEVLFLNNKYPEAREKFQIFLNSQPKNDLGLYKMYLCDLLGGNSSKANDYLRTLKPDPMSPIYYFAKAAEAFHRGDKVAATEFVSSAYRIYPPDANSTFADSLVEKGYLTGEQMSAPTSDENKVKAEELKTLLPPAEKPGSKTKS</sequence>
<dbReference type="InterPro" id="IPR019734">
    <property type="entry name" value="TPR_rpt"/>
</dbReference>
<gene>
    <name evidence="3" type="ORF">ABR82_03855</name>
</gene>
<dbReference type="PROSITE" id="PS51257">
    <property type="entry name" value="PROKAR_LIPOPROTEIN"/>
    <property type="match status" value="1"/>
</dbReference>
<keyword evidence="1" id="KW-0802">TPR repeat</keyword>
<dbReference type="InterPro" id="IPR011990">
    <property type="entry name" value="TPR-like_helical_dom_sf"/>
</dbReference>
<feature type="repeat" description="TPR" evidence="1">
    <location>
        <begin position="81"/>
        <end position="114"/>
    </location>
</feature>
<dbReference type="Proteomes" id="UP000051269">
    <property type="component" value="Unassembled WGS sequence"/>
</dbReference>
<dbReference type="AlphaFoldDB" id="A0A0R2RQX2"/>
<name>A0A0R2RQX2_9BACT</name>